<comment type="caution">
    <text evidence="1">The sequence shown here is derived from an EMBL/GenBank/DDBJ whole genome shotgun (WGS) entry which is preliminary data.</text>
</comment>
<dbReference type="EMBL" id="DXEN01000073">
    <property type="protein sequence ID" value="HIX86897.1"/>
    <property type="molecule type" value="Genomic_DNA"/>
</dbReference>
<evidence type="ECO:0000313" key="1">
    <source>
        <dbReference type="EMBL" id="HIX86897.1"/>
    </source>
</evidence>
<dbReference type="Proteomes" id="UP000823847">
    <property type="component" value="Unassembled WGS sequence"/>
</dbReference>
<dbReference type="AlphaFoldDB" id="A0A9D1XSE6"/>
<accession>A0A9D1XSE6</accession>
<name>A0A9D1XSE6_9BACT</name>
<organism evidence="1 2">
    <name type="scientific">Candidatus Parabacteroides intestinigallinarum</name>
    <dbReference type="NCBI Taxonomy" id="2838722"/>
    <lineage>
        <taxon>Bacteria</taxon>
        <taxon>Pseudomonadati</taxon>
        <taxon>Bacteroidota</taxon>
        <taxon>Bacteroidia</taxon>
        <taxon>Bacteroidales</taxon>
        <taxon>Tannerellaceae</taxon>
        <taxon>Parabacteroides</taxon>
    </lineage>
</organism>
<sequence>MNGREESKWNDLFFVCSLIEYVGRKTKNERKVVVNALGRKGLKHYYELAEVYHCENIDKVASELAAKYHIPQGTYDNVAAATDNVPTHWDIGKVMQRLVREVAERSDGDIIDALIRVYNSWIIPKIDNYNSSMYYENTSYQYASYQAGKAL</sequence>
<evidence type="ECO:0000313" key="2">
    <source>
        <dbReference type="Proteomes" id="UP000823847"/>
    </source>
</evidence>
<proteinExistence type="predicted"/>
<gene>
    <name evidence="1" type="ORF">H9848_09880</name>
</gene>
<reference evidence="1" key="2">
    <citation type="submission" date="2021-04" db="EMBL/GenBank/DDBJ databases">
        <authorList>
            <person name="Gilroy R."/>
        </authorList>
    </citation>
    <scope>NUCLEOTIDE SEQUENCE</scope>
    <source>
        <strain evidence="1">ChiHecec2B26-12326</strain>
    </source>
</reference>
<protein>
    <submittedName>
        <fullName evidence="1">Uncharacterized protein</fullName>
    </submittedName>
</protein>
<reference evidence="1" key="1">
    <citation type="journal article" date="2021" name="PeerJ">
        <title>Extensive microbial diversity within the chicken gut microbiome revealed by metagenomics and culture.</title>
        <authorList>
            <person name="Gilroy R."/>
            <person name="Ravi A."/>
            <person name="Getino M."/>
            <person name="Pursley I."/>
            <person name="Horton D.L."/>
            <person name="Alikhan N.F."/>
            <person name="Baker D."/>
            <person name="Gharbi K."/>
            <person name="Hall N."/>
            <person name="Watson M."/>
            <person name="Adriaenssens E.M."/>
            <person name="Foster-Nyarko E."/>
            <person name="Jarju S."/>
            <person name="Secka A."/>
            <person name="Antonio M."/>
            <person name="Oren A."/>
            <person name="Chaudhuri R.R."/>
            <person name="La Ragione R."/>
            <person name="Hildebrand F."/>
            <person name="Pallen M.J."/>
        </authorList>
    </citation>
    <scope>NUCLEOTIDE SEQUENCE</scope>
    <source>
        <strain evidence="1">ChiHecec2B26-12326</strain>
    </source>
</reference>